<evidence type="ECO:0000313" key="1">
    <source>
        <dbReference type="EMBL" id="CCI53143.1"/>
    </source>
</evidence>
<dbReference type="AlphaFoldDB" id="A0A077ME52"/>
<dbReference type="Proteomes" id="UP000035720">
    <property type="component" value="Unassembled WGS sequence"/>
</dbReference>
<dbReference type="EMBL" id="CAJC01000139">
    <property type="protein sequence ID" value="CCI53143.1"/>
    <property type="molecule type" value="Genomic_DNA"/>
</dbReference>
<accession>A0A077ME52</accession>
<evidence type="ECO:0000313" key="2">
    <source>
        <dbReference type="Proteomes" id="UP000035720"/>
    </source>
</evidence>
<proteinExistence type="predicted"/>
<gene>
    <name evidence="1" type="ORF">BN13_30095</name>
</gene>
<comment type="caution">
    <text evidence="1">The sequence shown here is derived from an EMBL/GenBank/DDBJ whole genome shotgun (WGS) entry which is preliminary data.</text>
</comment>
<organism evidence="1 2">
    <name type="scientific">Nostocoides jenkinsii Ben 74</name>
    <dbReference type="NCBI Taxonomy" id="1193518"/>
    <lineage>
        <taxon>Bacteria</taxon>
        <taxon>Bacillati</taxon>
        <taxon>Actinomycetota</taxon>
        <taxon>Actinomycetes</taxon>
        <taxon>Micrococcales</taxon>
        <taxon>Intrasporangiaceae</taxon>
        <taxon>Nostocoides</taxon>
    </lineage>
</organism>
<protein>
    <submittedName>
        <fullName evidence="1">Uncharacterized protein</fullName>
    </submittedName>
</protein>
<keyword evidence="2" id="KW-1185">Reference proteome</keyword>
<sequence>MSATPAAITTVVVTAEASRPTHLPTLVFVTAG</sequence>
<name>A0A077ME52_9MICO</name>
<reference evidence="1 2" key="1">
    <citation type="journal article" date="2013" name="ISME J.">
        <title>A metabolic model for members of the genus Tetrasphaera involved in enhanced biological phosphorus removal.</title>
        <authorList>
            <person name="Kristiansen R."/>
            <person name="Nguyen H.T.T."/>
            <person name="Saunders A.M."/>
            <person name="Nielsen J.L."/>
            <person name="Wimmer R."/>
            <person name="Le V.Q."/>
            <person name="McIlroy S.J."/>
            <person name="Petrovski S."/>
            <person name="Seviour R.J."/>
            <person name="Calteau A."/>
            <person name="Nielsen K.L."/>
            <person name="Nielsen P.H."/>
        </authorList>
    </citation>
    <scope>NUCLEOTIDE SEQUENCE [LARGE SCALE GENOMIC DNA]</scope>
    <source>
        <strain evidence="1 2">Ben 74</strain>
    </source>
</reference>